<sequence length="71" mass="7568">MVVYFVLPAGPALQFQRKRSWIFGYGHIFIFAAIAPTGAGLHIAAYFIDHEANIPAAGAVASIAIPVILSK</sequence>
<dbReference type="RefSeq" id="WP_347781519.1">
    <property type="nucleotide sequence ID" value="NZ_JBBMFV010000001.1"/>
</dbReference>
<proteinExistence type="predicted"/>
<keyword evidence="1" id="KW-0472">Membrane</keyword>
<keyword evidence="3" id="KW-1185">Reference proteome</keyword>
<accession>A0ABV0GLZ1</accession>
<evidence type="ECO:0000256" key="1">
    <source>
        <dbReference type="SAM" id="Phobius"/>
    </source>
</evidence>
<keyword evidence="1" id="KW-1133">Transmembrane helix</keyword>
<keyword evidence="1" id="KW-0812">Transmembrane</keyword>
<evidence type="ECO:0000313" key="2">
    <source>
        <dbReference type="EMBL" id="MEO3939533.1"/>
    </source>
</evidence>
<protein>
    <submittedName>
        <fullName evidence="2">Uncharacterized protein</fullName>
    </submittedName>
</protein>
<reference evidence="2 3" key="1">
    <citation type="journal article" date="2024" name="Appl. Microbiol. Biotechnol.">
        <title>Biosynthetic gene clusters with biotechnological applications in novel Antarctic isolates from Actinomycetota.</title>
        <authorList>
            <person name="Bruna P."/>
            <person name="Nunez-Montero K."/>
            <person name="Contreras M.J."/>
            <person name="Leal K."/>
            <person name="Garcia M."/>
            <person name="Abanto M."/>
            <person name="Barrientos L."/>
        </authorList>
    </citation>
    <scope>NUCLEOTIDE SEQUENCE [LARGE SCALE GENOMIC DNA]</scope>
    <source>
        <strain evidence="2 3">Se16.17</strain>
    </source>
</reference>
<organism evidence="2 3">
    <name type="scientific">Paenarthrobacter nicotinovorans</name>
    <name type="common">Arthrobacter nicotinovorans</name>
    <dbReference type="NCBI Taxonomy" id="29320"/>
    <lineage>
        <taxon>Bacteria</taxon>
        <taxon>Bacillati</taxon>
        <taxon>Actinomycetota</taxon>
        <taxon>Actinomycetes</taxon>
        <taxon>Micrococcales</taxon>
        <taxon>Micrococcaceae</taxon>
        <taxon>Paenarthrobacter</taxon>
    </lineage>
</organism>
<feature type="transmembrane region" description="Helical" evidence="1">
    <location>
        <begin position="54"/>
        <end position="70"/>
    </location>
</feature>
<gene>
    <name evidence="2" type="ORF">V3C41_00445</name>
</gene>
<dbReference type="Proteomes" id="UP001448614">
    <property type="component" value="Unassembled WGS sequence"/>
</dbReference>
<evidence type="ECO:0000313" key="3">
    <source>
        <dbReference type="Proteomes" id="UP001448614"/>
    </source>
</evidence>
<feature type="transmembrane region" description="Helical" evidence="1">
    <location>
        <begin position="21"/>
        <end position="48"/>
    </location>
</feature>
<name>A0ABV0GLZ1_PAENI</name>
<comment type="caution">
    <text evidence="2">The sequence shown here is derived from an EMBL/GenBank/DDBJ whole genome shotgun (WGS) entry which is preliminary data.</text>
</comment>
<dbReference type="EMBL" id="JBBMFV010000001">
    <property type="protein sequence ID" value="MEO3939533.1"/>
    <property type="molecule type" value="Genomic_DNA"/>
</dbReference>